<organism evidence="7 8">
    <name type="scientific">Strigamia maritima</name>
    <name type="common">European centipede</name>
    <name type="synonym">Geophilus maritimus</name>
    <dbReference type="NCBI Taxonomy" id="126957"/>
    <lineage>
        <taxon>Eukaryota</taxon>
        <taxon>Metazoa</taxon>
        <taxon>Ecdysozoa</taxon>
        <taxon>Arthropoda</taxon>
        <taxon>Myriapoda</taxon>
        <taxon>Chilopoda</taxon>
        <taxon>Pleurostigmophora</taxon>
        <taxon>Geophilomorpha</taxon>
        <taxon>Linotaeniidae</taxon>
        <taxon>Strigamia</taxon>
    </lineage>
</organism>
<dbReference type="PROSITE" id="PS00421">
    <property type="entry name" value="TM4_1"/>
    <property type="match status" value="1"/>
</dbReference>
<keyword evidence="3 6" id="KW-0812">Transmembrane</keyword>
<comment type="subcellular location">
    <subcellularLocation>
        <location evidence="1 6">Membrane</location>
        <topology evidence="1 6">Multi-pass membrane protein</topology>
    </subcellularLocation>
</comment>
<evidence type="ECO:0000313" key="7">
    <source>
        <dbReference type="EnsemblMetazoa" id="SMAR014205-PA"/>
    </source>
</evidence>
<sequence>MAPYKKSREDGCCSVNFLKYVLFIFNFIFFLAGCAVFGVGLWSVLEKRYIELLTNDTYAVIAYLLIAAGVITILVSIIGCFGAVRENRCILLLYTFLLLLIFLMEAVAGIMAYVYEDQAWHELETNMNKTLTENYMFDIAKTDAIDDMQRQYKCCGAFSHEDWQYSKWQKSLSDQVEPHNLVPESCCISKRHNCGSIVHPSNIYAYNGCIDSFVQTNLQKHLIILGAVGLGVCIIQIFGMIFSCCLYVKLKDFEYDY</sequence>
<feature type="transmembrane region" description="Helical" evidence="6">
    <location>
        <begin position="91"/>
        <end position="115"/>
    </location>
</feature>
<evidence type="ECO:0000256" key="6">
    <source>
        <dbReference type="RuleBase" id="RU361218"/>
    </source>
</evidence>
<dbReference type="InterPro" id="IPR000301">
    <property type="entry name" value="Tetraspanin_animals"/>
</dbReference>
<feature type="transmembrane region" description="Helical" evidence="6">
    <location>
        <begin position="20"/>
        <end position="45"/>
    </location>
</feature>
<dbReference type="STRING" id="126957.T1JK25"/>
<protein>
    <recommendedName>
        <fullName evidence="6">Tetraspanin</fullName>
    </recommendedName>
</protein>
<dbReference type="HOGENOM" id="CLU_055524_4_2_1"/>
<keyword evidence="5 6" id="KW-0472">Membrane</keyword>
<dbReference type="PANTHER" id="PTHR19282:SF544">
    <property type="entry name" value="TETRASPANIN"/>
    <property type="match status" value="1"/>
</dbReference>
<dbReference type="InterPro" id="IPR008952">
    <property type="entry name" value="Tetraspanin_EC2_sf"/>
</dbReference>
<dbReference type="PANTHER" id="PTHR19282">
    <property type="entry name" value="TETRASPANIN"/>
    <property type="match status" value="1"/>
</dbReference>
<keyword evidence="8" id="KW-1185">Reference proteome</keyword>
<evidence type="ECO:0000313" key="8">
    <source>
        <dbReference type="Proteomes" id="UP000014500"/>
    </source>
</evidence>
<dbReference type="Gene3D" id="1.10.1450.10">
    <property type="entry name" value="Tetraspanin"/>
    <property type="match status" value="1"/>
</dbReference>
<evidence type="ECO:0000256" key="1">
    <source>
        <dbReference type="ARBA" id="ARBA00004141"/>
    </source>
</evidence>
<proteinExistence type="inferred from homology"/>
<feature type="transmembrane region" description="Helical" evidence="6">
    <location>
        <begin position="222"/>
        <end position="248"/>
    </location>
</feature>
<reference evidence="8" key="1">
    <citation type="submission" date="2011-05" db="EMBL/GenBank/DDBJ databases">
        <authorList>
            <person name="Richards S.R."/>
            <person name="Qu J."/>
            <person name="Jiang H."/>
            <person name="Jhangiani S.N."/>
            <person name="Agravi P."/>
            <person name="Goodspeed R."/>
            <person name="Gross S."/>
            <person name="Mandapat C."/>
            <person name="Jackson L."/>
            <person name="Mathew T."/>
            <person name="Pu L."/>
            <person name="Thornton R."/>
            <person name="Saada N."/>
            <person name="Wilczek-Boney K.B."/>
            <person name="Lee S."/>
            <person name="Kovar C."/>
            <person name="Wu Y."/>
            <person name="Scherer S.E."/>
            <person name="Worley K.C."/>
            <person name="Muzny D.M."/>
            <person name="Gibbs R."/>
        </authorList>
    </citation>
    <scope>NUCLEOTIDE SEQUENCE</scope>
    <source>
        <strain evidence="8">Brora</strain>
    </source>
</reference>
<dbReference type="GO" id="GO:0005886">
    <property type="term" value="C:plasma membrane"/>
    <property type="evidence" value="ECO:0007669"/>
    <property type="project" value="TreeGrafter"/>
</dbReference>
<feature type="transmembrane region" description="Helical" evidence="6">
    <location>
        <begin position="57"/>
        <end position="84"/>
    </location>
</feature>
<dbReference type="EnsemblMetazoa" id="SMAR014205-RA">
    <property type="protein sequence ID" value="SMAR014205-PA"/>
    <property type="gene ID" value="SMAR014205"/>
</dbReference>
<evidence type="ECO:0000256" key="3">
    <source>
        <dbReference type="ARBA" id="ARBA00022692"/>
    </source>
</evidence>
<reference evidence="7" key="2">
    <citation type="submission" date="2015-02" db="UniProtKB">
        <authorList>
            <consortium name="EnsemblMetazoa"/>
        </authorList>
    </citation>
    <scope>IDENTIFICATION</scope>
</reference>
<dbReference type="InterPro" id="IPR018499">
    <property type="entry name" value="Tetraspanin/Peripherin"/>
</dbReference>
<dbReference type="InterPro" id="IPR018503">
    <property type="entry name" value="Tetraspanin_CS"/>
</dbReference>
<accession>T1JK25</accession>
<keyword evidence="4 6" id="KW-1133">Transmembrane helix</keyword>
<dbReference type="eggNOG" id="KOG3882">
    <property type="taxonomic scope" value="Eukaryota"/>
</dbReference>
<dbReference type="PhylomeDB" id="T1JK25"/>
<name>T1JK25_STRMM</name>
<evidence type="ECO:0000256" key="5">
    <source>
        <dbReference type="ARBA" id="ARBA00023136"/>
    </source>
</evidence>
<dbReference type="SUPFAM" id="SSF48652">
    <property type="entry name" value="Tetraspanin"/>
    <property type="match status" value="1"/>
</dbReference>
<dbReference type="PIRSF" id="PIRSF002419">
    <property type="entry name" value="Tetraspanin"/>
    <property type="match status" value="1"/>
</dbReference>
<dbReference type="PROSITE" id="PS51257">
    <property type="entry name" value="PROKAR_LIPOPROTEIN"/>
    <property type="match status" value="1"/>
</dbReference>
<dbReference type="Pfam" id="PF00335">
    <property type="entry name" value="Tetraspanin"/>
    <property type="match status" value="1"/>
</dbReference>
<dbReference type="PRINTS" id="PR00259">
    <property type="entry name" value="TMFOUR"/>
</dbReference>
<comment type="similarity">
    <text evidence="2 6">Belongs to the tetraspanin (TM4SF) family.</text>
</comment>
<dbReference type="OMA" id="DSCCKTR"/>
<evidence type="ECO:0000256" key="4">
    <source>
        <dbReference type="ARBA" id="ARBA00022989"/>
    </source>
</evidence>
<dbReference type="AlphaFoldDB" id="T1JK25"/>
<evidence type="ECO:0000256" key="2">
    <source>
        <dbReference type="ARBA" id="ARBA00006840"/>
    </source>
</evidence>
<dbReference type="EMBL" id="JH432130">
    <property type="status" value="NOT_ANNOTATED_CDS"/>
    <property type="molecule type" value="Genomic_DNA"/>
</dbReference>
<dbReference type="Proteomes" id="UP000014500">
    <property type="component" value="Unassembled WGS sequence"/>
</dbReference>